<evidence type="ECO:0000259" key="8">
    <source>
        <dbReference type="Pfam" id="PF02683"/>
    </source>
</evidence>
<keyword evidence="4 7" id="KW-1133">Transmembrane helix</keyword>
<feature type="transmembrane region" description="Helical" evidence="7">
    <location>
        <begin position="245"/>
        <end position="263"/>
    </location>
</feature>
<dbReference type="PANTHER" id="PTHR31272:SF4">
    <property type="entry name" value="CYTOCHROME C-TYPE BIOGENESIS PROTEIN HI_1454-RELATED"/>
    <property type="match status" value="1"/>
</dbReference>
<evidence type="ECO:0000256" key="3">
    <source>
        <dbReference type="ARBA" id="ARBA00022692"/>
    </source>
</evidence>
<dbReference type="Proteomes" id="UP000181917">
    <property type="component" value="Unassembled WGS sequence"/>
</dbReference>
<dbReference type="KEGG" id="acry:AC20117_22325"/>
<dbReference type="GO" id="GO:0017004">
    <property type="term" value="P:cytochrome complex assembly"/>
    <property type="evidence" value="ECO:0007669"/>
    <property type="project" value="InterPro"/>
</dbReference>
<keyword evidence="3 7" id="KW-0812">Transmembrane</keyword>
<dbReference type="AlphaFoldDB" id="A0A1H1HYK7"/>
<comment type="subcellular location">
    <subcellularLocation>
        <location evidence="1">Membrane</location>
        <topology evidence="1">Multi-pass membrane protein</topology>
    </subcellularLocation>
</comment>
<dbReference type="InterPro" id="IPR051790">
    <property type="entry name" value="Cytochrome_c-biogenesis_DsbD"/>
</dbReference>
<keyword evidence="10" id="KW-1185">Reference proteome</keyword>
<evidence type="ECO:0000313" key="9">
    <source>
        <dbReference type="EMBL" id="SDR30545.1"/>
    </source>
</evidence>
<dbReference type="RefSeq" id="WP_074703584.1">
    <property type="nucleotide sequence ID" value="NZ_CP018865.1"/>
</dbReference>
<name>A0A1H1HYK7_9MICC</name>
<reference evidence="9 10" key="1">
    <citation type="submission" date="2016-10" db="EMBL/GenBank/DDBJ databases">
        <authorList>
            <person name="de Groot N.N."/>
        </authorList>
    </citation>
    <scope>NUCLEOTIDE SEQUENCE [LARGE SCALE GENOMIC DNA]</scope>
    <source>
        <strain evidence="9 10">DSM 20117</strain>
    </source>
</reference>
<organism evidence="9 10">
    <name type="scientific">Crystallibacter crystallopoietes</name>
    <dbReference type="NCBI Taxonomy" id="37928"/>
    <lineage>
        <taxon>Bacteria</taxon>
        <taxon>Bacillati</taxon>
        <taxon>Actinomycetota</taxon>
        <taxon>Actinomycetes</taxon>
        <taxon>Micrococcales</taxon>
        <taxon>Micrococcaceae</taxon>
        <taxon>Crystallibacter</taxon>
    </lineage>
</organism>
<dbReference type="STRING" id="37928.SAMN04489742_4812"/>
<sequence length="289" mass="29874">MEIGYAGAFLGGVLTLLSPCSALLLPAFFAYAFSTRTSLVARTALFYAGLGSTLLPLGIFAGAMGSLVTVHRNLLVTGAAALVILLGVLQILGIRMPALLRNTTQAGSSRLSVFVLGAVYGVAGVCTGPILGSVLTVAAVGSSAVYGAVLLAIYALGMALPLFVLALFWDRMGITRRRWLRPRPVSIGRWSNSWIMVISGILSVAIGILLLLTDGTAGLGGVLSVGDQFRLESSVSAGAAGMSNTVFALIALAVLAAAAVLFLKNQRNTNQSRTPGPVPDRVRPSDKDS</sequence>
<evidence type="ECO:0000313" key="10">
    <source>
        <dbReference type="Proteomes" id="UP000181917"/>
    </source>
</evidence>
<evidence type="ECO:0000256" key="1">
    <source>
        <dbReference type="ARBA" id="ARBA00004141"/>
    </source>
</evidence>
<feature type="region of interest" description="Disordered" evidence="6">
    <location>
        <begin position="270"/>
        <end position="289"/>
    </location>
</feature>
<keyword evidence="5 7" id="KW-0472">Membrane</keyword>
<proteinExistence type="inferred from homology"/>
<feature type="transmembrane region" description="Helical" evidence="7">
    <location>
        <begin position="45"/>
        <end position="68"/>
    </location>
</feature>
<feature type="transmembrane region" description="Helical" evidence="7">
    <location>
        <begin position="190"/>
        <end position="212"/>
    </location>
</feature>
<dbReference type="GO" id="GO:0016020">
    <property type="term" value="C:membrane"/>
    <property type="evidence" value="ECO:0007669"/>
    <property type="project" value="UniProtKB-SubCell"/>
</dbReference>
<evidence type="ECO:0000256" key="5">
    <source>
        <dbReference type="ARBA" id="ARBA00023136"/>
    </source>
</evidence>
<dbReference type="PANTHER" id="PTHR31272">
    <property type="entry name" value="CYTOCHROME C-TYPE BIOGENESIS PROTEIN HI_1454-RELATED"/>
    <property type="match status" value="1"/>
</dbReference>
<dbReference type="Pfam" id="PF02683">
    <property type="entry name" value="DsbD_TM"/>
    <property type="match status" value="1"/>
</dbReference>
<feature type="transmembrane region" description="Helical" evidence="7">
    <location>
        <begin position="6"/>
        <end position="33"/>
    </location>
</feature>
<evidence type="ECO:0000256" key="7">
    <source>
        <dbReference type="SAM" id="Phobius"/>
    </source>
</evidence>
<feature type="transmembrane region" description="Helical" evidence="7">
    <location>
        <begin position="144"/>
        <end position="169"/>
    </location>
</feature>
<comment type="similarity">
    <text evidence="2">Belongs to the DsbD family.</text>
</comment>
<feature type="domain" description="Cytochrome C biogenesis protein transmembrane" evidence="8">
    <location>
        <begin position="7"/>
        <end position="171"/>
    </location>
</feature>
<protein>
    <submittedName>
        <fullName evidence="9">Cytochrome c biogenesis protein CcdA</fullName>
    </submittedName>
</protein>
<feature type="transmembrane region" description="Helical" evidence="7">
    <location>
        <begin position="113"/>
        <end position="138"/>
    </location>
</feature>
<accession>A0A1H1HYK7</accession>
<dbReference type="OrthoDB" id="4332145at2"/>
<feature type="compositionally biased region" description="Basic and acidic residues" evidence="6">
    <location>
        <begin position="280"/>
        <end position="289"/>
    </location>
</feature>
<evidence type="ECO:0000256" key="2">
    <source>
        <dbReference type="ARBA" id="ARBA00006143"/>
    </source>
</evidence>
<feature type="transmembrane region" description="Helical" evidence="7">
    <location>
        <begin position="74"/>
        <end position="92"/>
    </location>
</feature>
<dbReference type="EMBL" id="FNKH01000003">
    <property type="protein sequence ID" value="SDR30545.1"/>
    <property type="molecule type" value="Genomic_DNA"/>
</dbReference>
<evidence type="ECO:0000256" key="4">
    <source>
        <dbReference type="ARBA" id="ARBA00022989"/>
    </source>
</evidence>
<gene>
    <name evidence="9" type="ORF">SAMN04489742_4812</name>
</gene>
<dbReference type="InterPro" id="IPR003834">
    <property type="entry name" value="Cyt_c_assmbl_TM_dom"/>
</dbReference>
<evidence type="ECO:0000256" key="6">
    <source>
        <dbReference type="SAM" id="MobiDB-lite"/>
    </source>
</evidence>